<dbReference type="AlphaFoldDB" id="A0A378I7G5"/>
<name>A0A378I7G5_9GAMM</name>
<dbReference type="EMBL" id="LNXT01000013">
    <property type="protein sequence ID" value="KTC73817.1"/>
    <property type="molecule type" value="Genomic_DNA"/>
</dbReference>
<evidence type="ECO:0000256" key="1">
    <source>
        <dbReference type="SAM" id="MobiDB-lite"/>
    </source>
</evidence>
<feature type="region of interest" description="Disordered" evidence="1">
    <location>
        <begin position="103"/>
        <end position="136"/>
    </location>
</feature>
<keyword evidence="4" id="KW-1185">Reference proteome</keyword>
<evidence type="ECO:0000313" key="4">
    <source>
        <dbReference type="Proteomes" id="UP000054735"/>
    </source>
</evidence>
<dbReference type="EMBL" id="UGNW01000001">
    <property type="protein sequence ID" value="STX30685.1"/>
    <property type="molecule type" value="Genomic_DNA"/>
</dbReference>
<protein>
    <submittedName>
        <fullName evidence="3">Uncharacterized protein</fullName>
    </submittedName>
</protein>
<dbReference type="Proteomes" id="UP000255066">
    <property type="component" value="Unassembled WGS sequence"/>
</dbReference>
<evidence type="ECO:0000313" key="5">
    <source>
        <dbReference type="Proteomes" id="UP000255066"/>
    </source>
</evidence>
<evidence type="ECO:0000313" key="2">
    <source>
        <dbReference type="EMBL" id="KTC73817.1"/>
    </source>
</evidence>
<dbReference type="RefSeq" id="WP_058523172.1">
    <property type="nucleotide sequence ID" value="NZ_CAAAHV010000037.1"/>
</dbReference>
<accession>A0A378I7G5</accession>
<evidence type="ECO:0000313" key="3">
    <source>
        <dbReference type="EMBL" id="STX30685.1"/>
    </source>
</evidence>
<reference evidence="2 4" key="1">
    <citation type="submission" date="2015-11" db="EMBL/GenBank/DDBJ databases">
        <title>Genomic analysis of 38 Legionella species identifies large and diverse effector repertoires.</title>
        <authorList>
            <person name="Burstein D."/>
            <person name="Amaro F."/>
            <person name="Zusman T."/>
            <person name="Lifshitz Z."/>
            <person name="Cohen O."/>
            <person name="Gilbert J.A."/>
            <person name="Pupko T."/>
            <person name="Shuman H.A."/>
            <person name="Segal G."/>
        </authorList>
    </citation>
    <scope>NUCLEOTIDE SEQUENCE [LARGE SCALE GENOMIC DNA]</scope>
    <source>
        <strain evidence="2 4">CDC#1407-AL-14</strain>
    </source>
</reference>
<dbReference type="Proteomes" id="UP000054735">
    <property type="component" value="Unassembled WGS sequence"/>
</dbReference>
<reference evidence="3 5" key="2">
    <citation type="submission" date="2018-06" db="EMBL/GenBank/DDBJ databases">
        <authorList>
            <consortium name="Pathogen Informatics"/>
            <person name="Doyle S."/>
        </authorList>
    </citation>
    <scope>NUCLEOTIDE SEQUENCE [LARGE SCALE GENOMIC DNA]</scope>
    <source>
        <strain evidence="3 5">NCTC12437</strain>
    </source>
</reference>
<organism evidence="3 5">
    <name type="scientific">Legionella birminghamensis</name>
    <dbReference type="NCBI Taxonomy" id="28083"/>
    <lineage>
        <taxon>Bacteria</taxon>
        <taxon>Pseudomonadati</taxon>
        <taxon>Pseudomonadota</taxon>
        <taxon>Gammaproteobacteria</taxon>
        <taxon>Legionellales</taxon>
        <taxon>Legionellaceae</taxon>
        <taxon>Legionella</taxon>
    </lineage>
</organism>
<sequence length="136" mass="15417">MNFNLLYRRLNTSNPSNDNEVPPNIPARELQGIKNFIDSLDPRDLPEGAWIQQMPDGDPILRGIYITQAAEGHFILVNEENKVLYNPLVKVDPRVVIDRLITGKPNYPGFKFSDNNDKKEAPGDDEPNTDFNSPKL</sequence>
<proteinExistence type="predicted"/>
<gene>
    <name evidence="2" type="ORF">Lbir_1079</name>
    <name evidence="3" type="ORF">NCTC12437_00446</name>
</gene>